<proteinExistence type="predicted"/>
<keyword evidence="3" id="KW-1185">Reference proteome</keyword>
<feature type="transmembrane region" description="Helical" evidence="1">
    <location>
        <begin position="28"/>
        <end position="47"/>
    </location>
</feature>
<evidence type="ECO:0000313" key="2">
    <source>
        <dbReference type="EMBL" id="ARU56421.1"/>
    </source>
</evidence>
<evidence type="ECO:0000256" key="1">
    <source>
        <dbReference type="SAM" id="Phobius"/>
    </source>
</evidence>
<dbReference type="AlphaFoldDB" id="A0A1Y0I7J7"/>
<dbReference type="InterPro" id="IPR011989">
    <property type="entry name" value="ARM-like"/>
</dbReference>
<keyword evidence="1" id="KW-1133">Transmembrane helix</keyword>
<keyword evidence="1" id="KW-0472">Membrane</keyword>
<reference evidence="2 3" key="1">
    <citation type="submission" date="2017-05" db="EMBL/GenBank/DDBJ databases">
        <title>Genomic insights into alkan degradation activity of Oleiphilus messinensis.</title>
        <authorList>
            <person name="Kozyavkin S.A."/>
            <person name="Slesarev A.I."/>
            <person name="Golyshin P.N."/>
            <person name="Korzhenkov A."/>
            <person name="Golyshina O.N."/>
            <person name="Toshchakov S.V."/>
        </authorList>
    </citation>
    <scope>NUCLEOTIDE SEQUENCE [LARGE SCALE GENOMIC DNA]</scope>
    <source>
        <strain evidence="2 3">ME102</strain>
    </source>
</reference>
<name>A0A1Y0I7J7_9GAMM</name>
<dbReference type="SUPFAM" id="SSF48371">
    <property type="entry name" value="ARM repeat"/>
    <property type="match status" value="1"/>
</dbReference>
<dbReference type="RefSeq" id="WP_087461406.1">
    <property type="nucleotide sequence ID" value="NZ_CP021425.1"/>
</dbReference>
<organism evidence="2 3">
    <name type="scientific">Oleiphilus messinensis</name>
    <dbReference type="NCBI Taxonomy" id="141451"/>
    <lineage>
        <taxon>Bacteria</taxon>
        <taxon>Pseudomonadati</taxon>
        <taxon>Pseudomonadota</taxon>
        <taxon>Gammaproteobacteria</taxon>
        <taxon>Oceanospirillales</taxon>
        <taxon>Oleiphilaceae</taxon>
        <taxon>Oleiphilus</taxon>
    </lineage>
</organism>
<dbReference type="EMBL" id="CP021425">
    <property type="protein sequence ID" value="ARU56421.1"/>
    <property type="molecule type" value="Genomic_DNA"/>
</dbReference>
<dbReference type="Gene3D" id="1.25.10.10">
    <property type="entry name" value="Leucine-rich Repeat Variant"/>
    <property type="match status" value="1"/>
</dbReference>
<dbReference type="Proteomes" id="UP000196027">
    <property type="component" value="Chromosome"/>
</dbReference>
<keyword evidence="1" id="KW-0812">Transmembrane</keyword>
<evidence type="ECO:0000313" key="3">
    <source>
        <dbReference type="Proteomes" id="UP000196027"/>
    </source>
</evidence>
<gene>
    <name evidence="2" type="ORF">OLMES_2358</name>
</gene>
<accession>A0A1Y0I7J7</accession>
<dbReference type="InterPro" id="IPR016024">
    <property type="entry name" value="ARM-type_fold"/>
</dbReference>
<sequence length="228" mass="26102">MSNPKILRSAFVSLTLIGGSFCLFTSQMVVGIVTLSLGLFSGFLLLTSKGKLNFRKKDLKSRGTEIWLKLNFFIFQRMHDKTLHLKVPQMTDSNLLNMIALRHKSEVTRMDAINNPQLTDSETLKSALSDPNESVRLTAARKLDDDLIWTQLVMDDPHYMVRYFAVEKSTDEATLVKIALHDEDDYIREAALNNLHLKDQSVLERLAQNDHDESIRKLAQSKIERLRL</sequence>
<protein>
    <submittedName>
        <fullName evidence="2">Uncharacterized protein</fullName>
    </submittedName>
</protein>
<dbReference type="KEGG" id="ome:OLMES_2358"/>